<dbReference type="PaxDb" id="39947-A0A0P0WM34"/>
<evidence type="ECO:0000256" key="1">
    <source>
        <dbReference type="SAM" id="MobiDB-lite"/>
    </source>
</evidence>
<dbReference type="EMBL" id="AP014961">
    <property type="protein sequence ID" value="BAS93828.1"/>
    <property type="molecule type" value="Genomic_DNA"/>
</dbReference>
<sequence length="113" mass="12873">MSTMDSIFTRKVLTGKRRWQLGNVPKGEHDAKRCRHCRPENIELGFHPQHQLPPNHRQPNAPPDRRPPPARRLTAPSPLCWPTPLRSPSCYSKPPWMALCHPSCATTPWSLGV</sequence>
<evidence type="ECO:0000313" key="2">
    <source>
        <dbReference type="EMBL" id="BAS93828.1"/>
    </source>
</evidence>
<evidence type="ECO:0000313" key="3">
    <source>
        <dbReference type="Proteomes" id="UP000059680"/>
    </source>
</evidence>
<feature type="region of interest" description="Disordered" evidence="1">
    <location>
        <begin position="45"/>
        <end position="78"/>
    </location>
</feature>
<reference evidence="2 3" key="3">
    <citation type="journal article" date="2013" name="Rice">
        <title>Improvement of the Oryza sativa Nipponbare reference genome using next generation sequence and optical map data.</title>
        <authorList>
            <person name="Kawahara Y."/>
            <person name="de la Bastide M."/>
            <person name="Hamilton J.P."/>
            <person name="Kanamori H."/>
            <person name="McCombie W.R."/>
            <person name="Ouyang S."/>
            <person name="Schwartz D.C."/>
            <person name="Tanaka T."/>
            <person name="Wu J."/>
            <person name="Zhou S."/>
            <person name="Childs K.L."/>
            <person name="Davidson R.M."/>
            <person name="Lin H."/>
            <person name="Quesada-Ocampo L."/>
            <person name="Vaillancourt B."/>
            <person name="Sakai H."/>
            <person name="Lee S.S."/>
            <person name="Kim J."/>
            <person name="Numa H."/>
            <person name="Itoh T."/>
            <person name="Buell C.R."/>
            <person name="Matsumoto T."/>
        </authorList>
    </citation>
    <scope>NUCLEOTIDE SEQUENCE [LARGE SCALE GENOMIC DNA]</scope>
    <source>
        <strain evidence="3">cv. Nipponbare</strain>
    </source>
</reference>
<keyword evidence="3" id="KW-1185">Reference proteome</keyword>
<gene>
    <name evidence="2" type="ordered locus">Os05g0388850</name>
    <name evidence="2" type="ORF">OSNPB_050388850</name>
</gene>
<dbReference type="Proteomes" id="UP000059680">
    <property type="component" value="Chromosome 5"/>
</dbReference>
<organism evidence="2 3">
    <name type="scientific">Oryza sativa subsp. japonica</name>
    <name type="common">Rice</name>
    <dbReference type="NCBI Taxonomy" id="39947"/>
    <lineage>
        <taxon>Eukaryota</taxon>
        <taxon>Viridiplantae</taxon>
        <taxon>Streptophyta</taxon>
        <taxon>Embryophyta</taxon>
        <taxon>Tracheophyta</taxon>
        <taxon>Spermatophyta</taxon>
        <taxon>Magnoliopsida</taxon>
        <taxon>Liliopsida</taxon>
        <taxon>Poales</taxon>
        <taxon>Poaceae</taxon>
        <taxon>BOP clade</taxon>
        <taxon>Oryzoideae</taxon>
        <taxon>Oryzeae</taxon>
        <taxon>Oryzinae</taxon>
        <taxon>Oryza</taxon>
        <taxon>Oryza sativa</taxon>
    </lineage>
</organism>
<protein>
    <submittedName>
        <fullName evidence="2">Os05g0388850 protein</fullName>
    </submittedName>
</protein>
<dbReference type="AlphaFoldDB" id="A0A0P0WM34"/>
<reference evidence="3" key="1">
    <citation type="journal article" date="2005" name="Nature">
        <title>The map-based sequence of the rice genome.</title>
        <authorList>
            <consortium name="International rice genome sequencing project (IRGSP)"/>
            <person name="Matsumoto T."/>
            <person name="Wu J."/>
            <person name="Kanamori H."/>
            <person name="Katayose Y."/>
            <person name="Fujisawa M."/>
            <person name="Namiki N."/>
            <person name="Mizuno H."/>
            <person name="Yamamoto K."/>
            <person name="Antonio B.A."/>
            <person name="Baba T."/>
            <person name="Sakata K."/>
            <person name="Nagamura Y."/>
            <person name="Aoki H."/>
            <person name="Arikawa K."/>
            <person name="Arita K."/>
            <person name="Bito T."/>
            <person name="Chiden Y."/>
            <person name="Fujitsuka N."/>
            <person name="Fukunaka R."/>
            <person name="Hamada M."/>
            <person name="Harada C."/>
            <person name="Hayashi A."/>
            <person name="Hijishita S."/>
            <person name="Honda M."/>
            <person name="Hosokawa S."/>
            <person name="Ichikawa Y."/>
            <person name="Idonuma A."/>
            <person name="Iijima M."/>
            <person name="Ikeda M."/>
            <person name="Ikeno M."/>
            <person name="Ito K."/>
            <person name="Ito S."/>
            <person name="Ito T."/>
            <person name="Ito Y."/>
            <person name="Ito Y."/>
            <person name="Iwabuchi A."/>
            <person name="Kamiya K."/>
            <person name="Karasawa W."/>
            <person name="Kurita K."/>
            <person name="Katagiri S."/>
            <person name="Kikuta A."/>
            <person name="Kobayashi H."/>
            <person name="Kobayashi N."/>
            <person name="Machita K."/>
            <person name="Maehara T."/>
            <person name="Masukawa M."/>
            <person name="Mizubayashi T."/>
            <person name="Mukai Y."/>
            <person name="Nagasaki H."/>
            <person name="Nagata Y."/>
            <person name="Naito S."/>
            <person name="Nakashima M."/>
            <person name="Nakama Y."/>
            <person name="Nakamichi Y."/>
            <person name="Nakamura M."/>
            <person name="Meguro A."/>
            <person name="Negishi M."/>
            <person name="Ohta I."/>
            <person name="Ohta T."/>
            <person name="Okamoto M."/>
            <person name="Ono N."/>
            <person name="Saji S."/>
            <person name="Sakaguchi M."/>
            <person name="Sakai K."/>
            <person name="Shibata M."/>
            <person name="Shimokawa T."/>
            <person name="Song J."/>
            <person name="Takazaki Y."/>
            <person name="Terasawa K."/>
            <person name="Tsugane M."/>
            <person name="Tsuji K."/>
            <person name="Ueda S."/>
            <person name="Waki K."/>
            <person name="Yamagata H."/>
            <person name="Yamamoto M."/>
            <person name="Yamamoto S."/>
            <person name="Yamane H."/>
            <person name="Yoshiki S."/>
            <person name="Yoshihara R."/>
            <person name="Yukawa K."/>
            <person name="Zhong H."/>
            <person name="Yano M."/>
            <person name="Yuan Q."/>
            <person name="Ouyang S."/>
            <person name="Liu J."/>
            <person name="Jones K.M."/>
            <person name="Gansberger K."/>
            <person name="Moffat K."/>
            <person name="Hill J."/>
            <person name="Bera J."/>
            <person name="Fadrosh D."/>
            <person name="Jin S."/>
            <person name="Johri S."/>
            <person name="Kim M."/>
            <person name="Overton L."/>
            <person name="Reardon M."/>
            <person name="Tsitrin T."/>
            <person name="Vuong H."/>
            <person name="Weaver B."/>
            <person name="Ciecko A."/>
            <person name="Tallon L."/>
            <person name="Jackson J."/>
            <person name="Pai G."/>
            <person name="Aken S.V."/>
            <person name="Utterback T."/>
            <person name="Reidmuller S."/>
            <person name="Feldblyum T."/>
            <person name="Hsiao J."/>
            <person name="Zismann V."/>
            <person name="Iobst S."/>
            <person name="de Vazeille A.R."/>
            <person name="Buell C.R."/>
            <person name="Ying K."/>
            <person name="Li Y."/>
            <person name="Lu T."/>
            <person name="Huang Y."/>
            <person name="Zhao Q."/>
            <person name="Feng Q."/>
            <person name="Zhang L."/>
            <person name="Zhu J."/>
            <person name="Weng Q."/>
            <person name="Mu J."/>
            <person name="Lu Y."/>
            <person name="Fan D."/>
            <person name="Liu Y."/>
            <person name="Guan J."/>
            <person name="Zhang Y."/>
            <person name="Yu S."/>
            <person name="Liu X."/>
            <person name="Zhang Y."/>
            <person name="Hong G."/>
            <person name="Han B."/>
            <person name="Choisne N."/>
            <person name="Demange N."/>
            <person name="Orjeda G."/>
            <person name="Samain S."/>
            <person name="Cattolico L."/>
            <person name="Pelletier E."/>
            <person name="Couloux A."/>
            <person name="Segurens B."/>
            <person name="Wincker P."/>
            <person name="D'Hont A."/>
            <person name="Scarpelli C."/>
            <person name="Weissenbach J."/>
            <person name="Salanoubat M."/>
            <person name="Quetier F."/>
            <person name="Yu Y."/>
            <person name="Kim H.R."/>
            <person name="Rambo T."/>
            <person name="Currie J."/>
            <person name="Collura K."/>
            <person name="Luo M."/>
            <person name="Yang T."/>
            <person name="Ammiraju J.S.S."/>
            <person name="Engler F."/>
            <person name="Soderlund C."/>
            <person name="Wing R.A."/>
            <person name="Palmer L.E."/>
            <person name="de la Bastide M."/>
            <person name="Spiegel L."/>
            <person name="Nascimento L."/>
            <person name="Zutavern T."/>
            <person name="O'Shaughnessy A."/>
            <person name="Dike S."/>
            <person name="Dedhia N."/>
            <person name="Preston R."/>
            <person name="Balija V."/>
            <person name="McCombie W.R."/>
            <person name="Chow T."/>
            <person name="Chen H."/>
            <person name="Chung M."/>
            <person name="Chen C."/>
            <person name="Shaw J."/>
            <person name="Wu H."/>
            <person name="Hsiao K."/>
            <person name="Chao Y."/>
            <person name="Chu M."/>
            <person name="Cheng C."/>
            <person name="Hour A."/>
            <person name="Lee P."/>
            <person name="Lin S."/>
            <person name="Lin Y."/>
            <person name="Liou J."/>
            <person name="Liu S."/>
            <person name="Hsing Y."/>
            <person name="Raghuvanshi S."/>
            <person name="Mohanty A."/>
            <person name="Bharti A.K."/>
            <person name="Gaur A."/>
            <person name="Gupta V."/>
            <person name="Kumar D."/>
            <person name="Ravi V."/>
            <person name="Vij S."/>
            <person name="Kapur A."/>
            <person name="Khurana P."/>
            <person name="Khurana P."/>
            <person name="Khurana J.P."/>
            <person name="Tyagi A.K."/>
            <person name="Gaikwad K."/>
            <person name="Singh A."/>
            <person name="Dalal V."/>
            <person name="Srivastava S."/>
            <person name="Dixit A."/>
            <person name="Pal A.K."/>
            <person name="Ghazi I.A."/>
            <person name="Yadav M."/>
            <person name="Pandit A."/>
            <person name="Bhargava A."/>
            <person name="Sureshbabu K."/>
            <person name="Batra K."/>
            <person name="Sharma T.R."/>
            <person name="Mohapatra T."/>
            <person name="Singh N.K."/>
            <person name="Messing J."/>
            <person name="Nelson A.B."/>
            <person name="Fuks G."/>
            <person name="Kavchok S."/>
            <person name="Keizer G."/>
            <person name="Linton E."/>
            <person name="Llaca V."/>
            <person name="Song R."/>
            <person name="Tanyolac B."/>
            <person name="Young S."/>
            <person name="Ho-Il K."/>
            <person name="Hahn J.H."/>
            <person name="Sangsakoo G."/>
            <person name="Vanavichit A."/>
            <person name="de Mattos Luiz.A.T."/>
            <person name="Zimmer P.D."/>
            <person name="Malone G."/>
            <person name="Dellagostin O."/>
            <person name="de Oliveira A.C."/>
            <person name="Bevan M."/>
            <person name="Bancroft I."/>
            <person name="Minx P."/>
            <person name="Cordum H."/>
            <person name="Wilson R."/>
            <person name="Cheng Z."/>
            <person name="Jin W."/>
            <person name="Jiang J."/>
            <person name="Leong S.A."/>
            <person name="Iwama H."/>
            <person name="Gojobori T."/>
            <person name="Itoh T."/>
            <person name="Niimura Y."/>
            <person name="Fujii Y."/>
            <person name="Habara T."/>
            <person name="Sakai H."/>
            <person name="Sato Y."/>
            <person name="Wilson G."/>
            <person name="Kumar K."/>
            <person name="McCouch S."/>
            <person name="Juretic N."/>
            <person name="Hoen D."/>
            <person name="Wright S."/>
            <person name="Bruskiewich R."/>
            <person name="Bureau T."/>
            <person name="Miyao A."/>
            <person name="Hirochika H."/>
            <person name="Nishikawa T."/>
            <person name="Kadowaki K."/>
            <person name="Sugiura M."/>
            <person name="Burr B."/>
            <person name="Sasaki T."/>
        </authorList>
    </citation>
    <scope>NUCLEOTIDE SEQUENCE [LARGE SCALE GENOMIC DNA]</scope>
    <source>
        <strain evidence="3">cv. Nipponbare</strain>
    </source>
</reference>
<name>A0A0P0WM34_ORYSJ</name>
<accession>A0A0P0WM34</accession>
<reference evidence="2 3" key="2">
    <citation type="journal article" date="2013" name="Plant Cell Physiol.">
        <title>Rice Annotation Project Database (RAP-DB): an integrative and interactive database for rice genomics.</title>
        <authorList>
            <person name="Sakai H."/>
            <person name="Lee S.S."/>
            <person name="Tanaka T."/>
            <person name="Numa H."/>
            <person name="Kim J."/>
            <person name="Kawahara Y."/>
            <person name="Wakimoto H."/>
            <person name="Yang C.C."/>
            <person name="Iwamoto M."/>
            <person name="Abe T."/>
            <person name="Yamada Y."/>
            <person name="Muto A."/>
            <person name="Inokuchi H."/>
            <person name="Ikemura T."/>
            <person name="Matsumoto T."/>
            <person name="Sasaki T."/>
            <person name="Itoh T."/>
        </authorList>
    </citation>
    <scope>NUCLEOTIDE SEQUENCE [LARGE SCALE GENOMIC DNA]</scope>
    <source>
        <strain evidence="3">cv. Nipponbare</strain>
    </source>
</reference>
<dbReference type="InParanoid" id="A0A0P0WM34"/>
<proteinExistence type="predicted"/>